<protein>
    <submittedName>
        <fullName evidence="1">Uncharacterized protein</fullName>
    </submittedName>
</protein>
<gene>
    <name evidence="1" type="ORF">METZ01_LOCUS347836</name>
</gene>
<proteinExistence type="predicted"/>
<dbReference type="AlphaFoldDB" id="A0A382RCM1"/>
<evidence type="ECO:0000313" key="1">
    <source>
        <dbReference type="EMBL" id="SVC94982.1"/>
    </source>
</evidence>
<feature type="non-terminal residue" evidence="1">
    <location>
        <position position="29"/>
    </location>
</feature>
<reference evidence="1" key="1">
    <citation type="submission" date="2018-05" db="EMBL/GenBank/DDBJ databases">
        <authorList>
            <person name="Lanie J.A."/>
            <person name="Ng W.-L."/>
            <person name="Kazmierczak K.M."/>
            <person name="Andrzejewski T.M."/>
            <person name="Davidsen T.M."/>
            <person name="Wayne K.J."/>
            <person name="Tettelin H."/>
            <person name="Glass J.I."/>
            <person name="Rusch D."/>
            <person name="Podicherti R."/>
            <person name="Tsui H.-C.T."/>
            <person name="Winkler M.E."/>
        </authorList>
    </citation>
    <scope>NUCLEOTIDE SEQUENCE</scope>
</reference>
<dbReference type="EMBL" id="UINC01120473">
    <property type="protein sequence ID" value="SVC94982.1"/>
    <property type="molecule type" value="Genomic_DNA"/>
</dbReference>
<accession>A0A382RCM1</accession>
<sequence length="29" mass="3125">MTEELFRADSYLTSCGAFVVSADEAGIEL</sequence>
<organism evidence="1">
    <name type="scientific">marine metagenome</name>
    <dbReference type="NCBI Taxonomy" id="408172"/>
    <lineage>
        <taxon>unclassified sequences</taxon>
        <taxon>metagenomes</taxon>
        <taxon>ecological metagenomes</taxon>
    </lineage>
</organism>
<name>A0A382RCM1_9ZZZZ</name>